<keyword evidence="3" id="KW-0808">Transferase</keyword>
<feature type="transmembrane region" description="Helical" evidence="1">
    <location>
        <begin position="21"/>
        <end position="40"/>
    </location>
</feature>
<keyword evidence="3" id="KW-0012">Acyltransferase</keyword>
<proteinExistence type="predicted"/>
<feature type="transmembrane region" description="Helical" evidence="1">
    <location>
        <begin position="173"/>
        <end position="193"/>
    </location>
</feature>
<dbReference type="PANTHER" id="PTHR23028:SF53">
    <property type="entry name" value="ACYL_TRANSF_3 DOMAIN-CONTAINING PROTEIN"/>
    <property type="match status" value="1"/>
</dbReference>
<sequence length="367" mass="42440">MQLQLQLTGKVKKQNQLKHMIQLDALRAIAVFGVLVYHWLPQQFFLNSTVGVGTLGVKLFFVLSGFLITFILLNTRENLEGNQRIWVNIRNFYIRRFLRILPIYYLTLFLTTRFFLGLHPSFIWHFTYLSNFYYAWHKWDINSPFWSLAIEFQFYLFWPLFVLFVPKKHLDKLIYSTIIIAPLFRILCLQMALNDGIRINLLTPACFDSLGLGALLAFYNYNQNRSRAKSLLSNLGFWIGGSLSFALIITKNHIDPGLRLVVQDSINALFFVWVVDGAARGFGNITGSILEFKPLVYLGKISYGIYIYHSFVAGAVVPTILNYLGFSYPKSVGIQFVLNTVTTIVVAMLSWQYIEQPINNLKRHFKV</sequence>
<dbReference type="RefSeq" id="WP_226575689.1">
    <property type="nucleotide sequence ID" value="NZ_BLAY01000011.1"/>
</dbReference>
<keyword evidence="4" id="KW-1185">Reference proteome</keyword>
<feature type="transmembrane region" description="Helical" evidence="1">
    <location>
        <begin position="199"/>
        <end position="219"/>
    </location>
</feature>
<keyword evidence="1" id="KW-0472">Membrane</keyword>
<name>A0AAV3X6R7_9CYAN</name>
<dbReference type="GO" id="GO:0016020">
    <property type="term" value="C:membrane"/>
    <property type="evidence" value="ECO:0007669"/>
    <property type="project" value="TreeGrafter"/>
</dbReference>
<feature type="transmembrane region" description="Helical" evidence="1">
    <location>
        <begin position="270"/>
        <end position="292"/>
    </location>
</feature>
<evidence type="ECO:0000256" key="1">
    <source>
        <dbReference type="SAM" id="Phobius"/>
    </source>
</evidence>
<dbReference type="GO" id="GO:0000271">
    <property type="term" value="P:polysaccharide biosynthetic process"/>
    <property type="evidence" value="ECO:0007669"/>
    <property type="project" value="TreeGrafter"/>
</dbReference>
<feature type="transmembrane region" description="Helical" evidence="1">
    <location>
        <begin position="145"/>
        <end position="166"/>
    </location>
</feature>
<dbReference type="InterPro" id="IPR050879">
    <property type="entry name" value="Acyltransferase_3"/>
</dbReference>
<dbReference type="AlphaFoldDB" id="A0AAV3X6R7"/>
<feature type="domain" description="Acyltransferase 3" evidence="2">
    <location>
        <begin position="22"/>
        <end position="349"/>
    </location>
</feature>
<feature type="transmembrane region" description="Helical" evidence="1">
    <location>
        <begin position="332"/>
        <end position="354"/>
    </location>
</feature>
<dbReference type="EMBL" id="BLAY01000011">
    <property type="protein sequence ID" value="GET36315.1"/>
    <property type="molecule type" value="Genomic_DNA"/>
</dbReference>
<dbReference type="Proteomes" id="UP001050975">
    <property type="component" value="Unassembled WGS sequence"/>
</dbReference>
<evidence type="ECO:0000259" key="2">
    <source>
        <dbReference type="Pfam" id="PF01757"/>
    </source>
</evidence>
<keyword evidence="1" id="KW-1133">Transmembrane helix</keyword>
<dbReference type="GO" id="GO:0016747">
    <property type="term" value="F:acyltransferase activity, transferring groups other than amino-acyl groups"/>
    <property type="evidence" value="ECO:0007669"/>
    <property type="project" value="InterPro"/>
</dbReference>
<feature type="transmembrane region" description="Helical" evidence="1">
    <location>
        <begin position="52"/>
        <end position="73"/>
    </location>
</feature>
<feature type="transmembrane region" description="Helical" evidence="1">
    <location>
        <begin position="304"/>
        <end position="326"/>
    </location>
</feature>
<gene>
    <name evidence="3" type="ORF">MiSe_10630</name>
</gene>
<accession>A0AAV3X6R7</accession>
<feature type="transmembrane region" description="Helical" evidence="1">
    <location>
        <begin position="103"/>
        <end position="125"/>
    </location>
</feature>
<dbReference type="PANTHER" id="PTHR23028">
    <property type="entry name" value="ACETYLTRANSFERASE"/>
    <property type="match status" value="1"/>
</dbReference>
<reference evidence="3" key="1">
    <citation type="submission" date="2019-10" db="EMBL/GenBank/DDBJ databases">
        <title>Draft genome sequece of Microseira wollei NIES-4236.</title>
        <authorList>
            <person name="Yamaguchi H."/>
            <person name="Suzuki S."/>
            <person name="Kawachi M."/>
        </authorList>
    </citation>
    <scope>NUCLEOTIDE SEQUENCE</scope>
    <source>
        <strain evidence="3">NIES-4236</strain>
    </source>
</reference>
<keyword evidence="1" id="KW-0812">Transmembrane</keyword>
<dbReference type="Pfam" id="PF01757">
    <property type="entry name" value="Acyl_transf_3"/>
    <property type="match status" value="1"/>
</dbReference>
<organism evidence="3 4">
    <name type="scientific">Microseira wollei NIES-4236</name>
    <dbReference type="NCBI Taxonomy" id="2530354"/>
    <lineage>
        <taxon>Bacteria</taxon>
        <taxon>Bacillati</taxon>
        <taxon>Cyanobacteriota</taxon>
        <taxon>Cyanophyceae</taxon>
        <taxon>Oscillatoriophycideae</taxon>
        <taxon>Aerosakkonematales</taxon>
        <taxon>Aerosakkonemataceae</taxon>
        <taxon>Microseira</taxon>
    </lineage>
</organism>
<evidence type="ECO:0000313" key="3">
    <source>
        <dbReference type="EMBL" id="GET36315.1"/>
    </source>
</evidence>
<evidence type="ECO:0000313" key="4">
    <source>
        <dbReference type="Proteomes" id="UP001050975"/>
    </source>
</evidence>
<protein>
    <submittedName>
        <fullName evidence="3">Acyltransferase 3</fullName>
    </submittedName>
</protein>
<comment type="caution">
    <text evidence="3">The sequence shown here is derived from an EMBL/GenBank/DDBJ whole genome shotgun (WGS) entry which is preliminary data.</text>
</comment>
<feature type="transmembrane region" description="Helical" evidence="1">
    <location>
        <begin position="231"/>
        <end position="250"/>
    </location>
</feature>
<dbReference type="InterPro" id="IPR002656">
    <property type="entry name" value="Acyl_transf_3_dom"/>
</dbReference>